<dbReference type="Pfam" id="PF02579">
    <property type="entry name" value="Nitro_FeMo-Co"/>
    <property type="match status" value="1"/>
</dbReference>
<dbReference type="Proteomes" id="UP000176244">
    <property type="component" value="Unassembled WGS sequence"/>
</dbReference>
<dbReference type="InterPro" id="IPR036105">
    <property type="entry name" value="DiNase_FeMo-co_biosyn_sf"/>
</dbReference>
<organism evidence="2 3">
    <name type="scientific">Acetobacterium wieringae</name>
    <dbReference type="NCBI Taxonomy" id="52694"/>
    <lineage>
        <taxon>Bacteria</taxon>
        <taxon>Bacillati</taxon>
        <taxon>Bacillota</taxon>
        <taxon>Clostridia</taxon>
        <taxon>Eubacteriales</taxon>
        <taxon>Eubacteriaceae</taxon>
        <taxon>Acetobacterium</taxon>
    </lineage>
</organism>
<dbReference type="CDD" id="cd00851">
    <property type="entry name" value="MTH1175"/>
    <property type="match status" value="1"/>
</dbReference>
<protein>
    <submittedName>
        <fullName evidence="2">Dinitrogenase iron-molybdenum cofactor</fullName>
    </submittedName>
</protein>
<dbReference type="EMBL" id="LKEU01000042">
    <property type="protein sequence ID" value="OFV69321.1"/>
    <property type="molecule type" value="Genomic_DNA"/>
</dbReference>
<name>A0A1F2PF29_9FIRM</name>
<dbReference type="PANTHER" id="PTHR42983:SF1">
    <property type="entry name" value="IRON-MOLYBDENUM PROTEIN"/>
    <property type="match status" value="1"/>
</dbReference>
<proteinExistence type="predicted"/>
<dbReference type="RefSeq" id="WP_070372435.1">
    <property type="nucleotide sequence ID" value="NZ_LKEU01000042.1"/>
</dbReference>
<feature type="domain" description="Dinitrogenase iron-molybdenum cofactor biosynthesis" evidence="1">
    <location>
        <begin position="14"/>
        <end position="102"/>
    </location>
</feature>
<dbReference type="OrthoDB" id="9807451at2"/>
<dbReference type="InterPro" id="IPR003731">
    <property type="entry name" value="Di-Nase_FeMo-co_biosynth"/>
</dbReference>
<gene>
    <name evidence="2" type="ORF">ACWI_31780</name>
</gene>
<reference evidence="2 3" key="1">
    <citation type="submission" date="2015-09" db="EMBL/GenBank/DDBJ databases">
        <title>Genome sequence of Acetobacterium wieringae DSM 1911.</title>
        <authorList>
            <person name="Poehlein A."/>
            <person name="Bengelsdorf F.R."/>
            <person name="Schiel-Bengelsdorf B."/>
            <person name="Duerre P."/>
            <person name="Daniel R."/>
        </authorList>
    </citation>
    <scope>NUCLEOTIDE SEQUENCE [LARGE SCALE GENOMIC DNA]</scope>
    <source>
        <strain evidence="2 3">DSM 1911</strain>
    </source>
</reference>
<sequence length="122" mass="13020">MKIAIPADEKVLASEVCMSFGRAPYFYIYETTTKMGDFIENAAASSPGGAGVKAAQIVVDSHADILITPRCGENAAEVFKATKLEIYKSTLGSIQNNIDAYMDNKLAVLDQFHAGFHGVGGN</sequence>
<dbReference type="InterPro" id="IPR033913">
    <property type="entry name" value="MTH1175_dom"/>
</dbReference>
<dbReference type="Gene3D" id="3.30.420.130">
    <property type="entry name" value="Dinitrogenase iron-molybdenum cofactor biosynthesis domain"/>
    <property type="match status" value="1"/>
</dbReference>
<evidence type="ECO:0000313" key="2">
    <source>
        <dbReference type="EMBL" id="OFV69321.1"/>
    </source>
</evidence>
<dbReference type="PANTHER" id="PTHR42983">
    <property type="entry name" value="DINITROGENASE IRON-MOLYBDENUM COFACTOR PROTEIN-RELATED"/>
    <property type="match status" value="1"/>
</dbReference>
<dbReference type="AlphaFoldDB" id="A0A1F2PF29"/>
<comment type="caution">
    <text evidence="2">The sequence shown here is derived from an EMBL/GenBank/DDBJ whole genome shotgun (WGS) entry which is preliminary data.</text>
</comment>
<dbReference type="SUPFAM" id="SSF53146">
    <property type="entry name" value="Nitrogenase accessory factor-like"/>
    <property type="match status" value="1"/>
</dbReference>
<evidence type="ECO:0000313" key="3">
    <source>
        <dbReference type="Proteomes" id="UP000176244"/>
    </source>
</evidence>
<accession>A0A1F2PF29</accession>
<evidence type="ECO:0000259" key="1">
    <source>
        <dbReference type="Pfam" id="PF02579"/>
    </source>
</evidence>
<dbReference type="STRING" id="52694.ACWI_31780"/>